<dbReference type="PIRSF" id="PIRSF000498">
    <property type="entry name" value="Riboflavin_syn_A"/>
    <property type="match status" value="1"/>
</dbReference>
<evidence type="ECO:0000313" key="13">
    <source>
        <dbReference type="EMBL" id="CAA7601833.1"/>
    </source>
</evidence>
<dbReference type="FunFam" id="2.40.30.20:FF:000003">
    <property type="entry name" value="Riboflavin synthase, alpha subunit"/>
    <property type="match status" value="1"/>
</dbReference>
<evidence type="ECO:0000256" key="2">
    <source>
        <dbReference type="ARBA" id="ARBA00002803"/>
    </source>
</evidence>
<dbReference type="NCBIfam" id="NF006767">
    <property type="entry name" value="PRK09289.1"/>
    <property type="match status" value="1"/>
</dbReference>
<comment type="function">
    <text evidence="2">Catalyzes the dismutation of two molecules of 6,7-dimethyl-8-ribityllumazine, resulting in the formation of riboflavin and 5-amino-6-(D-ribitylamino)uracil.</text>
</comment>
<feature type="domain" description="Lumazine-binding" evidence="12">
    <location>
        <begin position="1"/>
        <end position="96"/>
    </location>
</feature>
<dbReference type="Proteomes" id="UP000836597">
    <property type="component" value="Chromosome"/>
</dbReference>
<dbReference type="InterPro" id="IPR026017">
    <property type="entry name" value="Lumazine-bd_dom"/>
</dbReference>
<feature type="repeat" description="Lumazine-binding" evidence="11">
    <location>
        <begin position="1"/>
        <end position="96"/>
    </location>
</feature>
<organism evidence="13">
    <name type="scientific">Acididesulfobacillus acetoxydans</name>
    <dbReference type="NCBI Taxonomy" id="1561005"/>
    <lineage>
        <taxon>Bacteria</taxon>
        <taxon>Bacillati</taxon>
        <taxon>Bacillota</taxon>
        <taxon>Clostridia</taxon>
        <taxon>Eubacteriales</taxon>
        <taxon>Peptococcaceae</taxon>
        <taxon>Acididesulfobacillus</taxon>
    </lineage>
</organism>
<dbReference type="AlphaFoldDB" id="A0A8S0VXE9"/>
<keyword evidence="9" id="KW-0677">Repeat</keyword>
<dbReference type="PROSITE" id="PS51177">
    <property type="entry name" value="LUMAZINE_BIND"/>
    <property type="match status" value="2"/>
</dbReference>
<evidence type="ECO:0000259" key="12">
    <source>
        <dbReference type="PROSITE" id="PS51177"/>
    </source>
</evidence>
<dbReference type="NCBIfam" id="NF009566">
    <property type="entry name" value="PRK13020.1"/>
    <property type="match status" value="1"/>
</dbReference>
<dbReference type="GO" id="GO:0016787">
    <property type="term" value="F:hydrolase activity"/>
    <property type="evidence" value="ECO:0007669"/>
    <property type="project" value="UniProtKB-KW"/>
</dbReference>
<dbReference type="CDD" id="cd00402">
    <property type="entry name" value="Riboflavin_synthase_like"/>
    <property type="match status" value="1"/>
</dbReference>
<evidence type="ECO:0000256" key="4">
    <source>
        <dbReference type="ARBA" id="ARBA00011233"/>
    </source>
</evidence>
<reference evidence="14" key="1">
    <citation type="submission" date="2014-11" db="EMBL/GenBank/DDBJ databases">
        <authorList>
            <person name="Hornung B.V."/>
        </authorList>
    </citation>
    <scope>NUCLEOTIDE SEQUENCE</scope>
    <source>
        <strain evidence="14">INE</strain>
    </source>
</reference>
<keyword evidence="15" id="KW-1185">Reference proteome</keyword>
<evidence type="ECO:0000256" key="7">
    <source>
        <dbReference type="ARBA" id="ARBA00022619"/>
    </source>
</evidence>
<dbReference type="GO" id="GO:0009231">
    <property type="term" value="P:riboflavin biosynthetic process"/>
    <property type="evidence" value="ECO:0007669"/>
    <property type="project" value="UniProtKB-KW"/>
</dbReference>
<evidence type="ECO:0000256" key="9">
    <source>
        <dbReference type="ARBA" id="ARBA00022737"/>
    </source>
</evidence>
<dbReference type="PANTHER" id="PTHR21098">
    <property type="entry name" value="RIBOFLAVIN SYNTHASE ALPHA CHAIN"/>
    <property type="match status" value="1"/>
</dbReference>
<dbReference type="EMBL" id="CDGJ01000125">
    <property type="protein sequence ID" value="CEJ09349.1"/>
    <property type="molecule type" value="Genomic_DNA"/>
</dbReference>
<dbReference type="RefSeq" id="WP_240985305.1">
    <property type="nucleotide sequence ID" value="NZ_CDGJ01000125.1"/>
</dbReference>
<dbReference type="InterPro" id="IPR023366">
    <property type="entry name" value="ATP_synth_asu-like_sf"/>
</dbReference>
<evidence type="ECO:0000256" key="3">
    <source>
        <dbReference type="ARBA" id="ARBA00004887"/>
    </source>
</evidence>
<dbReference type="InterPro" id="IPR001783">
    <property type="entry name" value="Lumazine-bd"/>
</dbReference>
<keyword evidence="7" id="KW-0686">Riboflavin biosynthesis</keyword>
<protein>
    <recommendedName>
        <fullName evidence="6 10">Riboflavin synthase</fullName>
        <ecNumber evidence="5 10">2.5.1.9</ecNumber>
    </recommendedName>
</protein>
<name>A0A8S0VXE9_9FIRM</name>
<dbReference type="SUPFAM" id="SSF63380">
    <property type="entry name" value="Riboflavin synthase domain-like"/>
    <property type="match status" value="2"/>
</dbReference>
<dbReference type="EC" id="2.5.1.9" evidence="5 10"/>
<dbReference type="InterPro" id="IPR017938">
    <property type="entry name" value="Riboflavin_synthase-like_b-brl"/>
</dbReference>
<proteinExistence type="predicted"/>
<keyword evidence="8 13" id="KW-0808">Transferase</keyword>
<dbReference type="GO" id="GO:0004746">
    <property type="term" value="F:riboflavin synthase activity"/>
    <property type="evidence" value="ECO:0007669"/>
    <property type="project" value="UniProtKB-UniRule"/>
</dbReference>
<feature type="repeat" description="Lumazine-binding" evidence="11">
    <location>
        <begin position="97"/>
        <end position="193"/>
    </location>
</feature>
<dbReference type="Pfam" id="PF00677">
    <property type="entry name" value="Lum_binding"/>
    <property type="match status" value="2"/>
</dbReference>
<dbReference type="KEGG" id="aacx:DEACI_2502"/>
<comment type="subunit">
    <text evidence="4">Homotrimer.</text>
</comment>
<comment type="catalytic activity">
    <reaction evidence="1">
        <text>2 6,7-dimethyl-8-(1-D-ribityl)lumazine + H(+) = 5-amino-6-(D-ribitylamino)uracil + riboflavin</text>
        <dbReference type="Rhea" id="RHEA:20772"/>
        <dbReference type="ChEBI" id="CHEBI:15378"/>
        <dbReference type="ChEBI" id="CHEBI:15934"/>
        <dbReference type="ChEBI" id="CHEBI:57986"/>
        <dbReference type="ChEBI" id="CHEBI:58201"/>
        <dbReference type="EC" id="2.5.1.9"/>
    </reaction>
</comment>
<dbReference type="FunFam" id="2.40.30.20:FF:000004">
    <property type="entry name" value="Riboflavin synthase, alpha subunit"/>
    <property type="match status" value="1"/>
</dbReference>
<dbReference type="Gene3D" id="2.40.30.20">
    <property type="match status" value="2"/>
</dbReference>
<evidence type="ECO:0000256" key="11">
    <source>
        <dbReference type="PROSITE-ProRule" id="PRU00524"/>
    </source>
</evidence>
<evidence type="ECO:0000256" key="10">
    <source>
        <dbReference type="NCBIfam" id="TIGR00187"/>
    </source>
</evidence>
<accession>A0A8S0VXE9</accession>
<dbReference type="EMBL" id="LR746496">
    <property type="protein sequence ID" value="CAA7601833.1"/>
    <property type="molecule type" value="Genomic_DNA"/>
</dbReference>
<sequence>MFTGIAEEMGQVEKIKVLPQSARLTVRAQKVLEGTRIGDSIAVNGVCLTVVEQNTAGFTVEIMAETLAQTDLAQLKRSSYVNLERALQLQSRLGGHLVSGHIDGTGLIARIESKGIARVYEITAEPALARHILPRGSVAVDGISLTVIAVGESNFSVSLIPHTWKETTLGKKGVGSRVNLETDLIGKYVERFLLSSQEAGFKTIRSSEAGLNEAGFGAGPGETRPAKDLSLAFLSEHGFL</sequence>
<feature type="domain" description="Lumazine-binding" evidence="12">
    <location>
        <begin position="97"/>
        <end position="193"/>
    </location>
</feature>
<evidence type="ECO:0000313" key="14">
    <source>
        <dbReference type="EMBL" id="CEJ09349.1"/>
    </source>
</evidence>
<comment type="pathway">
    <text evidence="3">Cofactor biosynthesis; riboflavin biosynthesis; riboflavin from 2-hydroxy-3-oxobutyl phosphate and 5-amino-6-(D-ribitylamino)uracil: step 2/2.</text>
</comment>
<dbReference type="NCBIfam" id="TIGR00187">
    <property type="entry name" value="ribE"/>
    <property type="match status" value="1"/>
</dbReference>
<dbReference type="Proteomes" id="UP001071230">
    <property type="component" value="Unassembled WGS sequence"/>
</dbReference>
<evidence type="ECO:0000313" key="15">
    <source>
        <dbReference type="Proteomes" id="UP001071230"/>
    </source>
</evidence>
<gene>
    <name evidence="13" type="ORF">DEACI_2502</name>
    <name evidence="14" type="ORF">DEACI_3833</name>
</gene>
<keyword evidence="13" id="KW-0378">Hydrolase</keyword>
<evidence type="ECO:0000256" key="8">
    <source>
        <dbReference type="ARBA" id="ARBA00022679"/>
    </source>
</evidence>
<evidence type="ECO:0000256" key="6">
    <source>
        <dbReference type="ARBA" id="ARBA00013950"/>
    </source>
</evidence>
<evidence type="ECO:0000256" key="5">
    <source>
        <dbReference type="ARBA" id="ARBA00012827"/>
    </source>
</evidence>
<evidence type="ECO:0000256" key="1">
    <source>
        <dbReference type="ARBA" id="ARBA00000968"/>
    </source>
</evidence>
<dbReference type="PANTHER" id="PTHR21098:SF12">
    <property type="entry name" value="RIBOFLAVIN SYNTHASE"/>
    <property type="match status" value="1"/>
</dbReference>
<reference evidence="13" key="2">
    <citation type="submission" date="2020-01" db="EMBL/GenBank/DDBJ databases">
        <authorList>
            <person name="Hornung B."/>
        </authorList>
    </citation>
    <scope>NUCLEOTIDE SEQUENCE</scope>
    <source>
        <strain evidence="13">PacBioINE</strain>
    </source>
</reference>